<organism evidence="17 18">
    <name type="scientific">Globodera rostochiensis</name>
    <name type="common">Golden nematode worm</name>
    <name type="synonym">Heterodera rostochiensis</name>
    <dbReference type="NCBI Taxonomy" id="31243"/>
    <lineage>
        <taxon>Eukaryota</taxon>
        <taxon>Metazoa</taxon>
        <taxon>Ecdysozoa</taxon>
        <taxon>Nematoda</taxon>
        <taxon>Chromadorea</taxon>
        <taxon>Rhabditida</taxon>
        <taxon>Tylenchina</taxon>
        <taxon>Tylenchomorpha</taxon>
        <taxon>Tylenchoidea</taxon>
        <taxon>Heteroderidae</taxon>
        <taxon>Heteroderinae</taxon>
        <taxon>Globodera</taxon>
    </lineage>
</organism>
<dbReference type="EC" id="6.3.2.3" evidence="3 12"/>
<evidence type="ECO:0000256" key="11">
    <source>
        <dbReference type="ARBA" id="ARBA00048871"/>
    </source>
</evidence>
<feature type="signal peptide" evidence="15">
    <location>
        <begin position="1"/>
        <end position="22"/>
    </location>
</feature>
<evidence type="ECO:0000256" key="12">
    <source>
        <dbReference type="PIRNR" id="PIRNR001558"/>
    </source>
</evidence>
<evidence type="ECO:0000256" key="2">
    <source>
        <dbReference type="ARBA" id="ARBA00010385"/>
    </source>
</evidence>
<proteinExistence type="inferred from homology"/>
<evidence type="ECO:0000256" key="15">
    <source>
        <dbReference type="SAM" id="SignalP"/>
    </source>
</evidence>
<feature type="binding site" evidence="14">
    <location>
        <position position="397"/>
    </location>
    <ligand>
        <name>Mg(2+)</name>
        <dbReference type="ChEBI" id="CHEBI:18420"/>
    </ligand>
</feature>
<dbReference type="Proteomes" id="UP000887572">
    <property type="component" value="Unplaced"/>
</dbReference>
<keyword evidence="7 12" id="KW-0479">Metal-binding</keyword>
<evidence type="ECO:0000256" key="6">
    <source>
        <dbReference type="ARBA" id="ARBA00022684"/>
    </source>
</evidence>
<dbReference type="GO" id="GO:0043295">
    <property type="term" value="F:glutathione binding"/>
    <property type="evidence" value="ECO:0007669"/>
    <property type="project" value="UniProtKB-UniRule"/>
</dbReference>
<feature type="chain" id="PRO_5037341970" description="Glutathione synthetase" evidence="15">
    <location>
        <begin position="23"/>
        <end position="504"/>
    </location>
</feature>
<feature type="domain" description="Glutathione synthase substrate-binding" evidence="16">
    <location>
        <begin position="229"/>
        <end position="325"/>
    </location>
</feature>
<dbReference type="Pfam" id="PF03199">
    <property type="entry name" value="GSH_synthase"/>
    <property type="match status" value="1"/>
</dbReference>
<evidence type="ECO:0000256" key="1">
    <source>
        <dbReference type="ARBA" id="ARBA00004965"/>
    </source>
</evidence>
<keyword evidence="5 12" id="KW-0436">Ligase</keyword>
<dbReference type="InterPro" id="IPR014709">
    <property type="entry name" value="Glutathione_synthase_C_euk"/>
</dbReference>
<dbReference type="PANTHER" id="PTHR11130:SF0">
    <property type="entry name" value="GLUTATHIONE SYNTHETASE"/>
    <property type="match status" value="1"/>
</dbReference>
<keyword evidence="15" id="KW-0732">Signal</keyword>
<keyword evidence="9 12" id="KW-0067">ATP-binding</keyword>
<evidence type="ECO:0000256" key="8">
    <source>
        <dbReference type="ARBA" id="ARBA00022741"/>
    </source>
</evidence>
<dbReference type="SUPFAM" id="SSF56059">
    <property type="entry name" value="Glutathione synthetase ATP-binding domain-like"/>
    <property type="match status" value="1"/>
</dbReference>
<protein>
    <recommendedName>
        <fullName evidence="4 12">Glutathione synthetase</fullName>
        <shortName evidence="12">GSH-S</shortName>
        <ecNumber evidence="3 12">6.3.2.3</ecNumber>
    </recommendedName>
</protein>
<feature type="binding site" evidence="13">
    <location>
        <position position="404"/>
    </location>
    <ligand>
        <name>ATP</name>
        <dbReference type="ChEBI" id="CHEBI:30616"/>
    </ligand>
</feature>
<evidence type="ECO:0000313" key="18">
    <source>
        <dbReference type="WBParaSite" id="Gr19_v10_g14026.t1"/>
    </source>
</evidence>
<dbReference type="Gene3D" id="3.30.470.20">
    <property type="entry name" value="ATP-grasp fold, B domain"/>
    <property type="match status" value="1"/>
</dbReference>
<dbReference type="InterPro" id="IPR014049">
    <property type="entry name" value="Glutathione_synthase_N_euk"/>
</dbReference>
<keyword evidence="8 12" id="KW-0547">Nucleotide-binding</keyword>
<evidence type="ECO:0000256" key="13">
    <source>
        <dbReference type="PIRSR" id="PIRSR001558-1"/>
    </source>
</evidence>
<evidence type="ECO:0000256" key="7">
    <source>
        <dbReference type="ARBA" id="ARBA00022723"/>
    </source>
</evidence>
<dbReference type="GO" id="GO:0004363">
    <property type="term" value="F:glutathione synthase activity"/>
    <property type="evidence" value="ECO:0007669"/>
    <property type="project" value="UniProtKB-UniRule"/>
</dbReference>
<feature type="binding site" evidence="13">
    <location>
        <position position="482"/>
    </location>
    <ligand>
        <name>ATP</name>
        <dbReference type="ChEBI" id="CHEBI:30616"/>
    </ligand>
</feature>
<feature type="binding site" evidence="13">
    <location>
        <position position="480"/>
    </location>
    <ligand>
        <name>substrate</name>
    </ligand>
</feature>
<comment type="pathway">
    <text evidence="1 12">Sulfur metabolism; glutathione biosynthesis; glutathione from L-cysteine and L-glutamate: step 2/2.</text>
</comment>
<reference evidence="18" key="1">
    <citation type="submission" date="2022-11" db="UniProtKB">
        <authorList>
            <consortium name="WormBaseParasite"/>
        </authorList>
    </citation>
    <scope>IDENTIFICATION</scope>
</reference>
<keyword evidence="10 12" id="KW-0460">Magnesium</keyword>
<dbReference type="PIRSF" id="PIRSF001558">
    <property type="entry name" value="GSHase"/>
    <property type="match status" value="1"/>
</dbReference>
<feature type="binding site" evidence="13">
    <location>
        <position position="488"/>
    </location>
    <ligand>
        <name>ATP</name>
        <dbReference type="ChEBI" id="CHEBI:30616"/>
    </ligand>
</feature>
<dbReference type="InterPro" id="IPR016185">
    <property type="entry name" value="PreATP-grasp_dom_sf"/>
</dbReference>
<dbReference type="Gene3D" id="3.30.1490.50">
    <property type="match status" value="1"/>
</dbReference>
<dbReference type="Gene3D" id="3.40.50.1760">
    <property type="entry name" value="Glutathione synthase, substrate-binding domain superfamily, eukaryotic"/>
    <property type="match status" value="1"/>
</dbReference>
<evidence type="ECO:0000259" key="16">
    <source>
        <dbReference type="Pfam" id="PF03199"/>
    </source>
</evidence>
<dbReference type="SUPFAM" id="SSF52440">
    <property type="entry name" value="PreATP-grasp domain"/>
    <property type="match status" value="1"/>
</dbReference>
<evidence type="ECO:0000256" key="9">
    <source>
        <dbReference type="ARBA" id="ARBA00022840"/>
    </source>
</evidence>
<keyword evidence="17" id="KW-1185">Reference proteome</keyword>
<evidence type="ECO:0000256" key="14">
    <source>
        <dbReference type="PIRSR" id="PIRSR001558-2"/>
    </source>
</evidence>
<dbReference type="PANTHER" id="PTHR11130">
    <property type="entry name" value="GLUTATHIONE SYNTHETASE"/>
    <property type="match status" value="1"/>
</dbReference>
<evidence type="ECO:0000256" key="5">
    <source>
        <dbReference type="ARBA" id="ARBA00022598"/>
    </source>
</evidence>
<dbReference type="GO" id="GO:0005829">
    <property type="term" value="C:cytosol"/>
    <property type="evidence" value="ECO:0007669"/>
    <property type="project" value="TreeGrafter"/>
</dbReference>
<feature type="binding site" evidence="13">
    <location>
        <position position="453"/>
    </location>
    <ligand>
        <name>ATP</name>
        <dbReference type="ChEBI" id="CHEBI:30616"/>
    </ligand>
</feature>
<comment type="cofactor">
    <cofactor evidence="12 14">
        <name>Mg(2+)</name>
        <dbReference type="ChEBI" id="CHEBI:18420"/>
    </cofactor>
    <text evidence="12 14">Binds 1 Mg(2+) ion per subunit.</text>
</comment>
<keyword evidence="6 12" id="KW-0317">Glutathione biosynthesis</keyword>
<dbReference type="InterPro" id="IPR014042">
    <property type="entry name" value="Glutathione_synthase_a-hlx"/>
</dbReference>
<evidence type="ECO:0000256" key="3">
    <source>
        <dbReference type="ARBA" id="ARBA00012214"/>
    </source>
</evidence>
<sequence>MNFAKFIFFFLGIFLCANFAVCNDLEDYVEKSVHSETKLHELVDFAIEWAHNNGLIMRSKEIYDMAEFAPVSLLPSLFPRHAFQKAVAVQQAMQLLYFRVACDYEFMMDAYKDVVTTDNHLQQLVNIVKDAHEQGIKQPITLLIMRADYMLNTLTSQTNDKEFELKQIEVNSGAIGGLIIDRRTTELHQQMLRKLGMDTSNSPVNNGDSNLIKSLFMAWEAFGNKNALFVFLTHADSRYRFELRDMALQLEQMSNGQMKVEYISLKDGYEQLKLGEDFSLLLNGKIVGVVYSRISALGYMANAQGMEARRTIELSNAIKAPSLAIAISSSKKIQQLLAMPGTLERFFPDPADADNVAAIRETFAGLWALDKNDEQTKRVIKDAIENPGKYVLKPNRECGGNNFYDEALAEKLRTMPPTERALHILMQKLTPNATKNYFLRPFREPTLSVVVGELGVYGTLLGNMQNQNVWHNVQSGHLLRTKLEEANEGGISAGTGVGDSPYLF</sequence>
<dbReference type="Gene3D" id="1.10.1080.10">
    <property type="entry name" value="Glutathione Synthetase, Chain A, domain 3"/>
    <property type="match status" value="1"/>
</dbReference>
<evidence type="ECO:0000256" key="4">
    <source>
        <dbReference type="ARBA" id="ARBA00020821"/>
    </source>
</evidence>
<dbReference type="InterPro" id="IPR004887">
    <property type="entry name" value="GSH_synth_subst-bd"/>
</dbReference>
<accession>A0A914H7U5</accession>
<dbReference type="GO" id="GO:0005524">
    <property type="term" value="F:ATP binding"/>
    <property type="evidence" value="ECO:0007669"/>
    <property type="project" value="UniProtKB-UniRule"/>
</dbReference>
<comment type="similarity">
    <text evidence="2 12">Belongs to the eukaryotic GSH synthase family.</text>
</comment>
<dbReference type="Gene3D" id="3.30.1490.80">
    <property type="match status" value="1"/>
</dbReference>
<name>A0A914H7U5_GLORO</name>
<dbReference type="Pfam" id="PF03917">
    <property type="entry name" value="GSH_synth_ATP"/>
    <property type="match status" value="1"/>
</dbReference>
<dbReference type="InterPro" id="IPR037013">
    <property type="entry name" value="GSH-S_sub-bd_sf"/>
</dbReference>
<dbReference type="AlphaFoldDB" id="A0A914H7U5"/>
<evidence type="ECO:0000313" key="17">
    <source>
        <dbReference type="Proteomes" id="UP000887572"/>
    </source>
</evidence>
<feature type="binding site" evidence="13">
    <location>
        <begin position="393"/>
        <end position="402"/>
    </location>
    <ligand>
        <name>ATP</name>
        <dbReference type="ChEBI" id="CHEBI:30616"/>
    </ligand>
</feature>
<evidence type="ECO:0000256" key="10">
    <source>
        <dbReference type="ARBA" id="ARBA00022842"/>
    </source>
</evidence>
<dbReference type="WBParaSite" id="Gr19_v10_g14026.t1">
    <property type="protein sequence ID" value="Gr19_v10_g14026.t1"/>
    <property type="gene ID" value="Gr19_v10_g14026"/>
</dbReference>
<dbReference type="GO" id="GO:0000287">
    <property type="term" value="F:magnesium ion binding"/>
    <property type="evidence" value="ECO:0007669"/>
    <property type="project" value="UniProtKB-UniRule"/>
</dbReference>
<dbReference type="InterPro" id="IPR005615">
    <property type="entry name" value="Glutathione_synthase"/>
</dbReference>
<feature type="binding site" evidence="13">
    <location>
        <position position="331"/>
    </location>
    <ligand>
        <name>ATP</name>
        <dbReference type="ChEBI" id="CHEBI:30616"/>
    </ligand>
</feature>
<comment type="catalytic activity">
    <reaction evidence="11">
        <text>gamma-L-glutamyl-L-cysteine + glycine + ATP = glutathione + ADP + phosphate + H(+)</text>
        <dbReference type="Rhea" id="RHEA:13557"/>
        <dbReference type="ChEBI" id="CHEBI:15378"/>
        <dbReference type="ChEBI" id="CHEBI:30616"/>
        <dbReference type="ChEBI" id="CHEBI:43474"/>
        <dbReference type="ChEBI" id="CHEBI:57305"/>
        <dbReference type="ChEBI" id="CHEBI:57925"/>
        <dbReference type="ChEBI" id="CHEBI:58173"/>
        <dbReference type="ChEBI" id="CHEBI:456216"/>
        <dbReference type="EC" id="6.3.2.3"/>
    </reaction>
    <physiologicalReaction direction="left-to-right" evidence="11">
        <dbReference type="Rhea" id="RHEA:13558"/>
    </physiologicalReaction>
</comment>